<feature type="domain" description="Fe2OG dioxygenase" evidence="2">
    <location>
        <begin position="101"/>
        <end position="229"/>
    </location>
</feature>
<evidence type="ECO:0000313" key="3">
    <source>
        <dbReference type="EMBL" id="GAA2612748.1"/>
    </source>
</evidence>
<reference evidence="3 4" key="1">
    <citation type="journal article" date="2019" name="Int. J. Syst. Evol. Microbiol.">
        <title>The Global Catalogue of Microorganisms (GCM) 10K type strain sequencing project: providing services to taxonomists for standard genome sequencing and annotation.</title>
        <authorList>
            <consortium name="The Broad Institute Genomics Platform"/>
            <consortium name="The Broad Institute Genome Sequencing Center for Infectious Disease"/>
            <person name="Wu L."/>
            <person name="Ma J."/>
        </authorList>
    </citation>
    <scope>NUCLEOTIDE SEQUENCE [LARGE SCALE GENOMIC DNA]</scope>
    <source>
        <strain evidence="3 4">JCM 6833</strain>
    </source>
</reference>
<gene>
    <name evidence="3" type="ORF">GCM10010411_54410</name>
</gene>
<dbReference type="PROSITE" id="PS51471">
    <property type="entry name" value="FE2OG_OXY"/>
    <property type="match status" value="1"/>
</dbReference>
<sequence>MSGKDSPALLTQEERVHWDSNGYLQIKSVLTDAEVMELREAVDGLSSHFSRLPISERRRYLGLSGNQRDLMVKQAISFTPAIDRLLDHPGVFGRLLGLMGPYLQVVGTEAFVRYPHPGALLRLHTDGGPGFRRFLPHADEPVLQLKVQFFLTDVAGPDSGNMVVVPGSHRRRFPDGGPDAAAGPRRQILAAAGDALVFPWSLWHAVAPNLSGQIRRSVIIRYAQLWCRPQDYARLDDETLSRMSPRRRLLLGVLPGNDGQYDDLYRYYLPPSGEHVRVMYGAEWSDSVEAAEYAATEAAVRSGYSAKTRGGSGLR</sequence>
<dbReference type="Pfam" id="PF05721">
    <property type="entry name" value="PhyH"/>
    <property type="match status" value="1"/>
</dbReference>
<proteinExistence type="inferred from homology"/>
<keyword evidence="4" id="KW-1185">Reference proteome</keyword>
<organism evidence="3 4">
    <name type="scientific">Actinomadura fulvescens</name>
    <dbReference type="NCBI Taxonomy" id="46160"/>
    <lineage>
        <taxon>Bacteria</taxon>
        <taxon>Bacillati</taxon>
        <taxon>Actinomycetota</taxon>
        <taxon>Actinomycetes</taxon>
        <taxon>Streptosporangiales</taxon>
        <taxon>Thermomonosporaceae</taxon>
        <taxon>Actinomadura</taxon>
    </lineage>
</organism>
<dbReference type="RefSeq" id="WP_344545410.1">
    <property type="nucleotide sequence ID" value="NZ_BAAATD010000007.1"/>
</dbReference>
<keyword evidence="1" id="KW-0479">Metal-binding</keyword>
<dbReference type="Proteomes" id="UP001501509">
    <property type="component" value="Unassembled WGS sequence"/>
</dbReference>
<protein>
    <recommendedName>
        <fullName evidence="2">Fe2OG dioxygenase domain-containing protein</fullName>
    </recommendedName>
</protein>
<dbReference type="Gene3D" id="2.60.120.620">
    <property type="entry name" value="q2cbj1_9rhob like domain"/>
    <property type="match status" value="1"/>
</dbReference>
<accession>A0ABN3Q292</accession>
<comment type="caution">
    <text evidence="3">The sequence shown here is derived from an EMBL/GenBank/DDBJ whole genome shotgun (WGS) entry which is preliminary data.</text>
</comment>
<name>A0ABN3Q292_9ACTN</name>
<evidence type="ECO:0000256" key="1">
    <source>
        <dbReference type="RuleBase" id="RU003682"/>
    </source>
</evidence>
<keyword evidence="1" id="KW-0560">Oxidoreductase</keyword>
<comment type="similarity">
    <text evidence="1">Belongs to the iron/ascorbate-dependent oxidoreductase family.</text>
</comment>
<evidence type="ECO:0000259" key="2">
    <source>
        <dbReference type="PROSITE" id="PS51471"/>
    </source>
</evidence>
<dbReference type="PANTHER" id="PTHR20883:SF48">
    <property type="entry name" value="ECTOINE DIOXYGENASE"/>
    <property type="match status" value="1"/>
</dbReference>
<dbReference type="InterPro" id="IPR005123">
    <property type="entry name" value="Oxoglu/Fe-dep_dioxygenase_dom"/>
</dbReference>
<keyword evidence="1" id="KW-0408">Iron</keyword>
<dbReference type="EMBL" id="BAAATD010000007">
    <property type="protein sequence ID" value="GAA2612748.1"/>
    <property type="molecule type" value="Genomic_DNA"/>
</dbReference>
<evidence type="ECO:0000313" key="4">
    <source>
        <dbReference type="Proteomes" id="UP001501509"/>
    </source>
</evidence>
<dbReference type="PANTHER" id="PTHR20883">
    <property type="entry name" value="PHYTANOYL-COA DIOXYGENASE DOMAIN CONTAINING 1"/>
    <property type="match status" value="1"/>
</dbReference>
<dbReference type="InterPro" id="IPR008775">
    <property type="entry name" value="Phytyl_CoA_dOase-like"/>
</dbReference>
<dbReference type="SUPFAM" id="SSF51197">
    <property type="entry name" value="Clavaminate synthase-like"/>
    <property type="match status" value="1"/>
</dbReference>